<dbReference type="EMBL" id="LOWA01000036">
    <property type="protein sequence ID" value="KVE26037.1"/>
    <property type="molecule type" value="Genomic_DNA"/>
</dbReference>
<dbReference type="RefSeq" id="WP_059518411.1">
    <property type="nucleotide sequence ID" value="NZ_LOWA01000036.1"/>
</dbReference>
<reference evidence="2 3" key="1">
    <citation type="submission" date="2015-11" db="EMBL/GenBank/DDBJ databases">
        <title>Expanding the genomic diversity of Burkholderia species for the development of highly accurate diagnostics.</title>
        <authorList>
            <person name="Sahl J."/>
            <person name="Keim P."/>
            <person name="Wagner D."/>
        </authorList>
    </citation>
    <scope>NUCLEOTIDE SEQUENCE [LARGE SCALE GENOMIC DNA]</scope>
    <source>
        <strain evidence="2 3">TSV85</strain>
    </source>
</reference>
<evidence type="ECO:0000313" key="3">
    <source>
        <dbReference type="Proteomes" id="UP000062788"/>
    </source>
</evidence>
<dbReference type="OrthoDB" id="4547866at2"/>
<accession>A0A103E096</accession>
<keyword evidence="1" id="KW-0812">Transmembrane</keyword>
<evidence type="ECO:0000256" key="1">
    <source>
        <dbReference type="SAM" id="Phobius"/>
    </source>
</evidence>
<comment type="caution">
    <text evidence="2">The sequence shown here is derived from an EMBL/GenBank/DDBJ whole genome shotgun (WGS) entry which is preliminary data.</text>
</comment>
<protein>
    <submittedName>
        <fullName evidence="2">Dialkylrecorsinol condensing enzyme</fullName>
    </submittedName>
</protein>
<sequence>MPKKRILTIQYSQSGQLTEVANHFMQPLESSSEITIRNLILKPIPDYSFPWSFWQFLNILPETVRLVPPALEPFELDYEKPFDLIILFYQVWYLSPSPPVTAFLKSDEGRRLLKGRPVITVIVCRNMWLTAQQTVKRLLQEAGAHLRDNVALTDRAPTWKTLITTPRWMMTGKRGPWLGLPRAGVSLADAADAARFGDAIKLALKNGDLERHTKPMLSGLGAVAVNPSIILSERIAYRGFRVWSAAIMRAGKIGPWARRAMLFAFAIWLVVAILFILPVSSFVRQMIRLFMRGRLDSMQRYYEQPSGSSRHLNPSR</sequence>
<dbReference type="AlphaFoldDB" id="A0A103E096"/>
<name>A0A103E096_9BURK</name>
<keyword evidence="1" id="KW-0472">Membrane</keyword>
<organism evidence="2 3">
    <name type="scientific">Burkholderia singularis</name>
    <dbReference type="NCBI Taxonomy" id="1503053"/>
    <lineage>
        <taxon>Bacteria</taxon>
        <taxon>Pseudomonadati</taxon>
        <taxon>Pseudomonadota</taxon>
        <taxon>Betaproteobacteria</taxon>
        <taxon>Burkholderiales</taxon>
        <taxon>Burkholderiaceae</taxon>
        <taxon>Burkholderia</taxon>
        <taxon>pseudomallei group</taxon>
    </lineage>
</organism>
<keyword evidence="1" id="KW-1133">Transmembrane helix</keyword>
<evidence type="ECO:0000313" key="2">
    <source>
        <dbReference type="EMBL" id="KVE26037.1"/>
    </source>
</evidence>
<feature type="transmembrane region" description="Helical" evidence="1">
    <location>
        <begin position="260"/>
        <end position="283"/>
    </location>
</feature>
<dbReference type="Gene3D" id="3.40.50.360">
    <property type="match status" value="1"/>
</dbReference>
<gene>
    <name evidence="2" type="ORF">WS67_16840</name>
</gene>
<dbReference type="Proteomes" id="UP000062788">
    <property type="component" value="Unassembled WGS sequence"/>
</dbReference>
<proteinExistence type="predicted"/>
<keyword evidence="3" id="KW-1185">Reference proteome</keyword>
<dbReference type="SUPFAM" id="SSF52218">
    <property type="entry name" value="Flavoproteins"/>
    <property type="match status" value="1"/>
</dbReference>
<dbReference type="InterPro" id="IPR029039">
    <property type="entry name" value="Flavoprotein-like_sf"/>
</dbReference>